<dbReference type="Pfam" id="PF04909">
    <property type="entry name" value="Amidohydro_2"/>
    <property type="match status" value="1"/>
</dbReference>
<proteinExistence type="inferred from homology"/>
<dbReference type="InterPro" id="IPR006680">
    <property type="entry name" value="Amidohydro-rel"/>
</dbReference>
<evidence type="ECO:0000256" key="3">
    <source>
        <dbReference type="RuleBase" id="RU366045"/>
    </source>
</evidence>
<feature type="domain" description="Amidohydrolase-related" evidence="4">
    <location>
        <begin position="3"/>
        <end position="120"/>
    </location>
</feature>
<evidence type="ECO:0000313" key="5">
    <source>
        <dbReference type="EMBL" id="KAK5066713.1"/>
    </source>
</evidence>
<comment type="similarity">
    <text evidence="3">Belongs to the metallo-dependent hydrolases superfamily.</text>
</comment>
<evidence type="ECO:0000256" key="2">
    <source>
        <dbReference type="ARBA" id="ARBA00023239"/>
    </source>
</evidence>
<comment type="caution">
    <text evidence="5">The sequence shown here is derived from an EMBL/GenBank/DDBJ whole genome shotgun (WGS) entry which is preliminary data.</text>
</comment>
<sequence length="125" mass="14014">MAHPDAAGDELRRGVQELGFVGALVDSNCGGRFYDDPHFWPVFQAAEELDVPICLHPSPNEQTKHLLYDRNYPASVAESLSQYGWGWHNETAIHFLRLFAAGLFDSHPKLKIVLGHLGEMLPFLT</sequence>
<dbReference type="PANTHER" id="PTHR21240">
    <property type="entry name" value="2-AMINO-3-CARBOXYLMUCONATE-6-SEMIALDEHYDE DECARBOXYLASE"/>
    <property type="match status" value="1"/>
</dbReference>
<organism evidence="5 6">
    <name type="scientific">Exophiala sideris</name>
    <dbReference type="NCBI Taxonomy" id="1016849"/>
    <lineage>
        <taxon>Eukaryota</taxon>
        <taxon>Fungi</taxon>
        <taxon>Dikarya</taxon>
        <taxon>Ascomycota</taxon>
        <taxon>Pezizomycotina</taxon>
        <taxon>Eurotiomycetes</taxon>
        <taxon>Chaetothyriomycetidae</taxon>
        <taxon>Chaetothyriales</taxon>
        <taxon>Herpotrichiellaceae</taxon>
        <taxon>Exophiala</taxon>
    </lineage>
</organism>
<protein>
    <recommendedName>
        <fullName evidence="4">Amidohydrolase-related domain-containing protein</fullName>
    </recommendedName>
</protein>
<dbReference type="InterPro" id="IPR032465">
    <property type="entry name" value="ACMSD"/>
</dbReference>
<evidence type="ECO:0000259" key="4">
    <source>
        <dbReference type="Pfam" id="PF04909"/>
    </source>
</evidence>
<keyword evidence="1 3" id="KW-0210">Decarboxylase</keyword>
<name>A0ABR0JLC3_9EURO</name>
<dbReference type="InterPro" id="IPR032466">
    <property type="entry name" value="Metal_Hydrolase"/>
</dbReference>
<keyword evidence="2 3" id="KW-0456">Lyase</keyword>
<dbReference type="Proteomes" id="UP001345691">
    <property type="component" value="Unassembled WGS sequence"/>
</dbReference>
<dbReference type="SUPFAM" id="SSF51556">
    <property type="entry name" value="Metallo-dependent hydrolases"/>
    <property type="match status" value="1"/>
</dbReference>
<dbReference type="EMBL" id="JAVRRF010000003">
    <property type="protein sequence ID" value="KAK5066713.1"/>
    <property type="molecule type" value="Genomic_DNA"/>
</dbReference>
<evidence type="ECO:0000256" key="1">
    <source>
        <dbReference type="ARBA" id="ARBA00022793"/>
    </source>
</evidence>
<dbReference type="Gene3D" id="3.20.20.140">
    <property type="entry name" value="Metal-dependent hydrolases"/>
    <property type="match status" value="1"/>
</dbReference>
<reference evidence="5 6" key="1">
    <citation type="submission" date="2023-08" db="EMBL/GenBank/DDBJ databases">
        <title>Black Yeasts Isolated from many extreme environments.</title>
        <authorList>
            <person name="Coleine C."/>
            <person name="Stajich J.E."/>
            <person name="Selbmann L."/>
        </authorList>
    </citation>
    <scope>NUCLEOTIDE SEQUENCE [LARGE SCALE GENOMIC DNA]</scope>
    <source>
        <strain evidence="5 6">CCFEE 6328</strain>
    </source>
</reference>
<evidence type="ECO:0000313" key="6">
    <source>
        <dbReference type="Proteomes" id="UP001345691"/>
    </source>
</evidence>
<accession>A0ABR0JLC3</accession>
<keyword evidence="6" id="KW-1185">Reference proteome</keyword>
<dbReference type="PANTHER" id="PTHR21240:SF30">
    <property type="entry name" value="AMIDOHYDROLASE-RELATED DOMAIN-CONTAINING PROTEIN-RELATED"/>
    <property type="match status" value="1"/>
</dbReference>
<gene>
    <name evidence="5" type="ORF">LTR69_002060</name>
</gene>